<evidence type="ECO:0000313" key="1">
    <source>
        <dbReference type="EMBL" id="AZA12882.1"/>
    </source>
</evidence>
<dbReference type="EMBL" id="CP033896">
    <property type="protein sequence ID" value="AZA12882.1"/>
    <property type="molecule type" value="Genomic_DNA"/>
</dbReference>
<keyword evidence="2" id="KW-1185">Reference proteome</keyword>
<proteinExistence type="predicted"/>
<accession>A0A3G6J4R8</accession>
<dbReference type="Proteomes" id="UP000269019">
    <property type="component" value="Chromosome"/>
</dbReference>
<evidence type="ECO:0000313" key="2">
    <source>
        <dbReference type="Proteomes" id="UP000269019"/>
    </source>
</evidence>
<sequence length="57" mass="6059">MGGTGNTVGAHGKPHKPREYCLSLLLAANTKQYFQLPGVAQLCGWQMGMCTVAVCGY</sequence>
<name>A0A3G6J4R8_9CORY</name>
<organism evidence="1 2">
    <name type="scientific">Corynebacterium choanae</name>
    <dbReference type="NCBI Taxonomy" id="1862358"/>
    <lineage>
        <taxon>Bacteria</taxon>
        <taxon>Bacillati</taxon>
        <taxon>Actinomycetota</taxon>
        <taxon>Actinomycetes</taxon>
        <taxon>Mycobacteriales</taxon>
        <taxon>Corynebacteriaceae</taxon>
        <taxon>Corynebacterium</taxon>
    </lineage>
</organism>
<reference evidence="1 2" key="1">
    <citation type="submission" date="2018-11" db="EMBL/GenBank/DDBJ databases">
        <authorList>
            <person name="Kleinhagauer T."/>
            <person name="Glaeser S.P."/>
            <person name="Spergser J."/>
            <person name="Ruckert C."/>
            <person name="Kaempfer P."/>
            <person name="Busse H.-J."/>
        </authorList>
    </citation>
    <scope>NUCLEOTIDE SEQUENCE [LARGE SCALE GENOMIC DNA]</scope>
    <source>
        <strain evidence="1 2">200CH</strain>
    </source>
</reference>
<dbReference type="AlphaFoldDB" id="A0A3G6J4R8"/>
<dbReference type="KEGG" id="ccho:CCHOA_02325"/>
<protein>
    <submittedName>
        <fullName evidence="1">Uncharacterized protein</fullName>
    </submittedName>
</protein>
<gene>
    <name evidence="1" type="ORF">CCHOA_02325</name>
</gene>